<dbReference type="Gene3D" id="3.40.1280.10">
    <property type="match status" value="1"/>
</dbReference>
<dbReference type="GO" id="GO:0005737">
    <property type="term" value="C:cytoplasm"/>
    <property type="evidence" value="ECO:0007669"/>
    <property type="project" value="UniProtKB-SubCell"/>
</dbReference>
<dbReference type="InterPro" id="IPR006700">
    <property type="entry name" value="RsmE"/>
</dbReference>
<evidence type="ECO:0000259" key="14">
    <source>
        <dbReference type="Pfam" id="PF20260"/>
    </source>
</evidence>
<dbReference type="SUPFAM" id="SSF88697">
    <property type="entry name" value="PUA domain-like"/>
    <property type="match status" value="1"/>
</dbReference>
<evidence type="ECO:0000259" key="13">
    <source>
        <dbReference type="Pfam" id="PF04452"/>
    </source>
</evidence>
<protein>
    <recommendedName>
        <fullName evidence="4 12">Ribosomal RNA small subunit methyltransferase E</fullName>
        <ecNumber evidence="3 12">2.1.1.193</ecNumber>
    </recommendedName>
</protein>
<keyword evidence="5 12" id="KW-0963">Cytoplasm</keyword>
<evidence type="ECO:0000256" key="1">
    <source>
        <dbReference type="ARBA" id="ARBA00004496"/>
    </source>
</evidence>
<evidence type="ECO:0000256" key="8">
    <source>
        <dbReference type="ARBA" id="ARBA00022679"/>
    </source>
</evidence>
<feature type="domain" description="Ribosomal RNA small subunit methyltransferase E PUA-like" evidence="14">
    <location>
        <begin position="18"/>
        <end position="62"/>
    </location>
</feature>
<evidence type="ECO:0000256" key="9">
    <source>
        <dbReference type="ARBA" id="ARBA00022691"/>
    </source>
</evidence>
<dbReference type="InterPro" id="IPR015947">
    <property type="entry name" value="PUA-like_sf"/>
</dbReference>
<dbReference type="EC" id="2.1.1.193" evidence="3 12"/>
<feature type="domain" description="Ribosomal RNA small subunit methyltransferase E methyltransferase" evidence="13">
    <location>
        <begin position="70"/>
        <end position="231"/>
    </location>
</feature>
<comment type="catalytic activity">
    <reaction evidence="11 12">
        <text>uridine(1498) in 16S rRNA + S-adenosyl-L-methionine = N(3)-methyluridine(1498) in 16S rRNA + S-adenosyl-L-homocysteine + H(+)</text>
        <dbReference type="Rhea" id="RHEA:42920"/>
        <dbReference type="Rhea" id="RHEA-COMP:10283"/>
        <dbReference type="Rhea" id="RHEA-COMP:10284"/>
        <dbReference type="ChEBI" id="CHEBI:15378"/>
        <dbReference type="ChEBI" id="CHEBI:57856"/>
        <dbReference type="ChEBI" id="CHEBI:59789"/>
        <dbReference type="ChEBI" id="CHEBI:65315"/>
        <dbReference type="ChEBI" id="CHEBI:74502"/>
        <dbReference type="EC" id="2.1.1.193"/>
    </reaction>
</comment>
<evidence type="ECO:0000256" key="4">
    <source>
        <dbReference type="ARBA" id="ARBA00013673"/>
    </source>
</evidence>
<dbReference type="STRING" id="1276221.SDIMI_v3c03320"/>
<organism evidence="15 16">
    <name type="scientific">Spiroplasma diminutum CUAS-1</name>
    <dbReference type="NCBI Taxonomy" id="1276221"/>
    <lineage>
        <taxon>Bacteria</taxon>
        <taxon>Bacillati</taxon>
        <taxon>Mycoplasmatota</taxon>
        <taxon>Mollicutes</taxon>
        <taxon>Entomoplasmatales</taxon>
        <taxon>Spiroplasmataceae</taxon>
        <taxon>Spiroplasma</taxon>
    </lineage>
</organism>
<evidence type="ECO:0000256" key="12">
    <source>
        <dbReference type="PIRNR" id="PIRNR015601"/>
    </source>
</evidence>
<dbReference type="OrthoDB" id="9815641at2"/>
<dbReference type="HOGENOM" id="CLU_067442_3_0_14"/>
<name>S5LZL5_9MOLU</name>
<comment type="function">
    <text evidence="10 12">Specifically methylates the N3 position of the uracil ring of uridine 1498 (m3U1498) in 16S rRNA. Acts on the fully assembled 30S ribosomal subunit.</text>
</comment>
<dbReference type="CDD" id="cd18084">
    <property type="entry name" value="RsmE-like"/>
    <property type="match status" value="1"/>
</dbReference>
<dbReference type="Proteomes" id="UP000014983">
    <property type="component" value="Chromosome"/>
</dbReference>
<proteinExistence type="inferred from homology"/>
<comment type="subcellular location">
    <subcellularLocation>
        <location evidence="1 12">Cytoplasm</location>
    </subcellularLocation>
</comment>
<keyword evidence="8 12" id="KW-0808">Transferase</keyword>
<evidence type="ECO:0000256" key="7">
    <source>
        <dbReference type="ARBA" id="ARBA00022603"/>
    </source>
</evidence>
<dbReference type="GO" id="GO:0070042">
    <property type="term" value="F:rRNA (uridine-N3-)-methyltransferase activity"/>
    <property type="evidence" value="ECO:0007669"/>
    <property type="project" value="TreeGrafter"/>
</dbReference>
<keyword evidence="6 12" id="KW-0698">rRNA processing</keyword>
<dbReference type="eggNOG" id="COG1385">
    <property type="taxonomic scope" value="Bacteria"/>
</dbReference>
<dbReference type="SUPFAM" id="SSF75217">
    <property type="entry name" value="alpha/beta knot"/>
    <property type="match status" value="1"/>
</dbReference>
<reference evidence="15 16" key="1">
    <citation type="journal article" date="2013" name="Genome Biol. Evol.">
        <title>Comparison of metabolic capacities and inference of gene content evolution in mosquito-associated Spiroplasma diminutum and S. taiwanense.</title>
        <authorList>
            <person name="Lo W.S."/>
            <person name="Ku C."/>
            <person name="Chen L.L."/>
            <person name="Chang T.H."/>
            <person name="Kuo C.H."/>
        </authorList>
    </citation>
    <scope>NUCLEOTIDE SEQUENCE [LARGE SCALE GENOMIC DNA]</scope>
    <source>
        <strain evidence="15">CUAS-1</strain>
    </source>
</reference>
<dbReference type="RefSeq" id="WP_020836269.1">
    <property type="nucleotide sequence ID" value="NC_021833.1"/>
</dbReference>
<keyword evidence="9 12" id="KW-0949">S-adenosyl-L-methionine</keyword>
<keyword evidence="7 12" id="KW-0489">Methyltransferase</keyword>
<evidence type="ECO:0000256" key="5">
    <source>
        <dbReference type="ARBA" id="ARBA00022490"/>
    </source>
</evidence>
<dbReference type="Gene3D" id="2.40.240.20">
    <property type="entry name" value="Hypothetical PUA domain-like, domain 1"/>
    <property type="match status" value="1"/>
</dbReference>
<dbReference type="InterPro" id="IPR046886">
    <property type="entry name" value="RsmE_MTase_dom"/>
</dbReference>
<gene>
    <name evidence="15" type="primary">rsmE</name>
    <name evidence="15" type="ORF">SDIMI_v3c03320</name>
</gene>
<dbReference type="KEGG" id="sdi:SDIMI_v3c03320"/>
<dbReference type="InterPro" id="IPR046887">
    <property type="entry name" value="RsmE_PUA-like"/>
</dbReference>
<dbReference type="PANTHER" id="PTHR30027:SF3">
    <property type="entry name" value="16S RRNA (URACIL(1498)-N(3))-METHYLTRANSFERASE"/>
    <property type="match status" value="1"/>
</dbReference>
<dbReference type="PATRIC" id="fig|1276221.3.peg.329"/>
<dbReference type="InParanoid" id="S5LZL5"/>
<dbReference type="GO" id="GO:0070475">
    <property type="term" value="P:rRNA base methylation"/>
    <property type="evidence" value="ECO:0007669"/>
    <property type="project" value="TreeGrafter"/>
</dbReference>
<evidence type="ECO:0000313" key="15">
    <source>
        <dbReference type="EMBL" id="AGR42036.1"/>
    </source>
</evidence>
<sequence length="238" mass="27851">MHSFFLDKMVFNHFEIINEDFHHIKNVIKLKENEKIICVFNDEKFLCSIKEINTNSCKAEIISKFIDEKKDYKVNLILGIIREQKWDFVLQKATELGADCIIPVEFKRNVVKIDIKKEINKISRWYSICENAAKQSKRNNIPRIKPIIRKLEDLKEYNSDLNLICWEDDNSNFIKNEIKNSFETINIVIGPEGGISEQEVNLLNKMGYKSVNLGNNIMRAETVPLYVLSCLNYEKNKG</sequence>
<keyword evidence="16" id="KW-1185">Reference proteome</keyword>
<evidence type="ECO:0000256" key="10">
    <source>
        <dbReference type="ARBA" id="ARBA00025699"/>
    </source>
</evidence>
<dbReference type="PIRSF" id="PIRSF015601">
    <property type="entry name" value="MTase_slr0722"/>
    <property type="match status" value="1"/>
</dbReference>
<accession>S5LZL5</accession>
<dbReference type="AlphaFoldDB" id="S5LZL5"/>
<evidence type="ECO:0000256" key="6">
    <source>
        <dbReference type="ARBA" id="ARBA00022552"/>
    </source>
</evidence>
<dbReference type="InterPro" id="IPR029026">
    <property type="entry name" value="tRNA_m1G_MTases_N"/>
</dbReference>
<dbReference type="FunCoup" id="S5LZL5">
    <property type="interactions" value="215"/>
</dbReference>
<dbReference type="NCBIfam" id="TIGR00046">
    <property type="entry name" value="RsmE family RNA methyltransferase"/>
    <property type="match status" value="1"/>
</dbReference>
<evidence type="ECO:0000256" key="2">
    <source>
        <dbReference type="ARBA" id="ARBA00005528"/>
    </source>
</evidence>
<evidence type="ECO:0000256" key="3">
    <source>
        <dbReference type="ARBA" id="ARBA00012328"/>
    </source>
</evidence>
<comment type="similarity">
    <text evidence="2 12">Belongs to the RNA methyltransferase RsmE family.</text>
</comment>
<dbReference type="EMBL" id="CP005076">
    <property type="protein sequence ID" value="AGR42036.1"/>
    <property type="molecule type" value="Genomic_DNA"/>
</dbReference>
<dbReference type="Pfam" id="PF04452">
    <property type="entry name" value="Methyltrans_RNA"/>
    <property type="match status" value="1"/>
</dbReference>
<dbReference type="InterPro" id="IPR029028">
    <property type="entry name" value="Alpha/beta_knot_MTases"/>
</dbReference>
<evidence type="ECO:0000313" key="16">
    <source>
        <dbReference type="Proteomes" id="UP000014983"/>
    </source>
</evidence>
<dbReference type="Pfam" id="PF20260">
    <property type="entry name" value="PUA_4"/>
    <property type="match status" value="1"/>
</dbReference>
<evidence type="ECO:0000256" key="11">
    <source>
        <dbReference type="ARBA" id="ARBA00047944"/>
    </source>
</evidence>
<dbReference type="PANTHER" id="PTHR30027">
    <property type="entry name" value="RIBOSOMAL RNA SMALL SUBUNIT METHYLTRANSFERASE E"/>
    <property type="match status" value="1"/>
</dbReference>